<protein>
    <submittedName>
        <fullName evidence="2">Uncharacterized protein</fullName>
    </submittedName>
</protein>
<proteinExistence type="predicted"/>
<dbReference type="OrthoDB" id="8891830at2759"/>
<dbReference type="EMBL" id="JANIIK010000040">
    <property type="protein sequence ID" value="KAJ3607782.1"/>
    <property type="molecule type" value="Genomic_DNA"/>
</dbReference>
<name>A0A9Q0IP40_9TELE</name>
<comment type="caution">
    <text evidence="2">The sequence shown here is derived from an EMBL/GenBank/DDBJ whole genome shotgun (WGS) entry which is preliminary data.</text>
</comment>
<evidence type="ECO:0000256" key="1">
    <source>
        <dbReference type="SAM" id="MobiDB-lite"/>
    </source>
</evidence>
<sequence length="131" mass="13882">MSLSPDLDYLSLPVSLSQEVREVLDHARPATVSYSHVGSSNSTLAPGMATSSPGGRFQLIGPVVAVTHSALEVVLLLQIDLGSATRLPGMTPAAIVHLLNYVQQTNQNPRTRGRTSRPPGPQEGERTKATS</sequence>
<evidence type="ECO:0000313" key="3">
    <source>
        <dbReference type="Proteomes" id="UP001148018"/>
    </source>
</evidence>
<evidence type="ECO:0000313" key="2">
    <source>
        <dbReference type="EMBL" id="KAJ3607782.1"/>
    </source>
</evidence>
<gene>
    <name evidence="2" type="ORF">NHX12_024833</name>
</gene>
<dbReference type="AlphaFoldDB" id="A0A9Q0IP40"/>
<feature type="region of interest" description="Disordered" evidence="1">
    <location>
        <begin position="104"/>
        <end position="131"/>
    </location>
</feature>
<organism evidence="2 3">
    <name type="scientific">Muraenolepis orangiensis</name>
    <name type="common">Patagonian moray cod</name>
    <dbReference type="NCBI Taxonomy" id="630683"/>
    <lineage>
        <taxon>Eukaryota</taxon>
        <taxon>Metazoa</taxon>
        <taxon>Chordata</taxon>
        <taxon>Craniata</taxon>
        <taxon>Vertebrata</taxon>
        <taxon>Euteleostomi</taxon>
        <taxon>Actinopterygii</taxon>
        <taxon>Neopterygii</taxon>
        <taxon>Teleostei</taxon>
        <taxon>Neoteleostei</taxon>
        <taxon>Acanthomorphata</taxon>
        <taxon>Zeiogadaria</taxon>
        <taxon>Gadariae</taxon>
        <taxon>Gadiformes</taxon>
        <taxon>Muraenolepidoidei</taxon>
        <taxon>Muraenolepididae</taxon>
        <taxon>Muraenolepis</taxon>
    </lineage>
</organism>
<accession>A0A9Q0IP40</accession>
<dbReference type="Proteomes" id="UP001148018">
    <property type="component" value="Unassembled WGS sequence"/>
</dbReference>
<keyword evidence="3" id="KW-1185">Reference proteome</keyword>
<reference evidence="2" key="1">
    <citation type="submission" date="2022-07" db="EMBL/GenBank/DDBJ databases">
        <title>Chromosome-level genome of Muraenolepis orangiensis.</title>
        <authorList>
            <person name="Kim J."/>
        </authorList>
    </citation>
    <scope>NUCLEOTIDE SEQUENCE</scope>
    <source>
        <strain evidence="2">KU_S4_2022</strain>
        <tissue evidence="2">Muscle</tissue>
    </source>
</reference>